<accession>A0A9W9I4G2</accession>
<feature type="region of interest" description="Disordered" evidence="1">
    <location>
        <begin position="164"/>
        <end position="218"/>
    </location>
</feature>
<organism evidence="2 3">
    <name type="scientific">Penicillium canariense</name>
    <dbReference type="NCBI Taxonomy" id="189055"/>
    <lineage>
        <taxon>Eukaryota</taxon>
        <taxon>Fungi</taxon>
        <taxon>Dikarya</taxon>
        <taxon>Ascomycota</taxon>
        <taxon>Pezizomycotina</taxon>
        <taxon>Eurotiomycetes</taxon>
        <taxon>Eurotiomycetidae</taxon>
        <taxon>Eurotiales</taxon>
        <taxon>Aspergillaceae</taxon>
        <taxon>Penicillium</taxon>
    </lineage>
</organism>
<dbReference type="InterPro" id="IPR013950">
    <property type="entry name" value="Mis14/Nsl1"/>
</dbReference>
<evidence type="ECO:0000313" key="2">
    <source>
        <dbReference type="EMBL" id="KAJ5167834.1"/>
    </source>
</evidence>
<dbReference type="RefSeq" id="XP_056544295.1">
    <property type="nucleotide sequence ID" value="XM_056685553.1"/>
</dbReference>
<dbReference type="GO" id="GO:0000070">
    <property type="term" value="P:mitotic sister chromatid segregation"/>
    <property type="evidence" value="ECO:0007669"/>
    <property type="project" value="InterPro"/>
</dbReference>
<keyword evidence="3" id="KW-1185">Reference proteome</keyword>
<comment type="caution">
    <text evidence="2">The sequence shown here is derived from an EMBL/GenBank/DDBJ whole genome shotgun (WGS) entry which is preliminary data.</text>
</comment>
<dbReference type="GO" id="GO:0000444">
    <property type="term" value="C:MIS12/MIND type complex"/>
    <property type="evidence" value="ECO:0007669"/>
    <property type="project" value="TreeGrafter"/>
</dbReference>
<proteinExistence type="predicted"/>
<dbReference type="EMBL" id="JAPQKN010000002">
    <property type="protein sequence ID" value="KAJ5167834.1"/>
    <property type="molecule type" value="Genomic_DNA"/>
</dbReference>
<dbReference type="PANTHER" id="PTHR31749">
    <property type="entry name" value="KINETOCHORE-ASSOCIATED PROTEIN NSL1 HOMOLOG"/>
    <property type="match status" value="1"/>
</dbReference>
<dbReference type="GeneID" id="81424729"/>
<dbReference type="Pfam" id="PF08641">
    <property type="entry name" value="Mis14"/>
    <property type="match status" value="1"/>
</dbReference>
<evidence type="ECO:0000256" key="1">
    <source>
        <dbReference type="SAM" id="MobiDB-lite"/>
    </source>
</evidence>
<reference evidence="2" key="2">
    <citation type="journal article" date="2023" name="IMA Fungus">
        <title>Comparative genomic study of the Penicillium genus elucidates a diverse pangenome and 15 lateral gene transfer events.</title>
        <authorList>
            <person name="Petersen C."/>
            <person name="Sorensen T."/>
            <person name="Nielsen M.R."/>
            <person name="Sondergaard T.E."/>
            <person name="Sorensen J.L."/>
            <person name="Fitzpatrick D.A."/>
            <person name="Frisvad J.C."/>
            <person name="Nielsen K.L."/>
        </authorList>
    </citation>
    <scope>NUCLEOTIDE SEQUENCE</scope>
    <source>
        <strain evidence="2">IBT 26290</strain>
    </source>
</reference>
<evidence type="ECO:0000313" key="3">
    <source>
        <dbReference type="Proteomes" id="UP001149163"/>
    </source>
</evidence>
<sequence length="278" mass="30444">MAAPHYRKIELQTAADFTYLYANTVALSRQKLDLHLPPSATNDDTPDPMRERVRELVDDYINRTFTTASSSISINGLDSSSPAFPFPAAFTAPETVEYEAFDAELASRVSTLYAQLESLTTTVAQLRREAPRKAAKQYAAQLAALIEEEGKEDLEDLQNENIEQEDETAGKDVEAMDVDPESGSGSAAKETRPRRSHPNPKWTLDVPLGTDEESERWRSGDMAEVYENALRTLQRLQGEGDADVDVDATEAGSEGNALATTVGKAERAGRAAEVVESM</sequence>
<dbReference type="PANTHER" id="PTHR31749:SF3">
    <property type="entry name" value="KINETOCHORE-ASSOCIATED PROTEIN NSL1 HOMOLOG"/>
    <property type="match status" value="1"/>
</dbReference>
<dbReference type="AlphaFoldDB" id="A0A9W9I4G2"/>
<dbReference type="OrthoDB" id="2135762at2759"/>
<protein>
    <submittedName>
        <fullName evidence="2">Kinetochore Mis14</fullName>
    </submittedName>
</protein>
<dbReference type="Proteomes" id="UP001149163">
    <property type="component" value="Unassembled WGS sequence"/>
</dbReference>
<reference evidence="2" key="1">
    <citation type="submission" date="2022-11" db="EMBL/GenBank/DDBJ databases">
        <authorList>
            <person name="Petersen C."/>
        </authorList>
    </citation>
    <scope>NUCLEOTIDE SEQUENCE</scope>
    <source>
        <strain evidence="2">IBT 26290</strain>
    </source>
</reference>
<gene>
    <name evidence="2" type="ORF">N7482_003428</name>
</gene>
<name>A0A9W9I4G2_9EURO</name>